<keyword evidence="2" id="KW-1185">Reference proteome</keyword>
<accession>A0A2P6QB17</accession>
<organism evidence="1 2">
    <name type="scientific">Rosa chinensis</name>
    <name type="common">China rose</name>
    <dbReference type="NCBI Taxonomy" id="74649"/>
    <lineage>
        <taxon>Eukaryota</taxon>
        <taxon>Viridiplantae</taxon>
        <taxon>Streptophyta</taxon>
        <taxon>Embryophyta</taxon>
        <taxon>Tracheophyta</taxon>
        <taxon>Spermatophyta</taxon>
        <taxon>Magnoliopsida</taxon>
        <taxon>eudicotyledons</taxon>
        <taxon>Gunneridae</taxon>
        <taxon>Pentapetalae</taxon>
        <taxon>rosids</taxon>
        <taxon>fabids</taxon>
        <taxon>Rosales</taxon>
        <taxon>Rosaceae</taxon>
        <taxon>Rosoideae</taxon>
        <taxon>Rosoideae incertae sedis</taxon>
        <taxon>Rosa</taxon>
    </lineage>
</organism>
<reference evidence="1 2" key="1">
    <citation type="journal article" date="2018" name="Nat. Genet.">
        <title>The Rosa genome provides new insights in the design of modern roses.</title>
        <authorList>
            <person name="Bendahmane M."/>
        </authorList>
    </citation>
    <scope>NUCLEOTIDE SEQUENCE [LARGE SCALE GENOMIC DNA]</scope>
    <source>
        <strain evidence="2">cv. Old Blush</strain>
    </source>
</reference>
<proteinExistence type="predicted"/>
<sequence length="62" mass="6993">MLHLFMPHILRCNDILVDCVNSLISASHNKKSLDVGANIFVGNLDLVWMRNFSTILSVHLES</sequence>
<dbReference type="EMBL" id="PDCK01000043">
    <property type="protein sequence ID" value="PRQ31369.1"/>
    <property type="molecule type" value="Genomic_DNA"/>
</dbReference>
<gene>
    <name evidence="1" type="ORF">RchiOBHm_Chr5g0034721</name>
</gene>
<protein>
    <submittedName>
        <fullName evidence="1">Uncharacterized protein</fullName>
    </submittedName>
</protein>
<evidence type="ECO:0000313" key="2">
    <source>
        <dbReference type="Proteomes" id="UP000238479"/>
    </source>
</evidence>
<evidence type="ECO:0000313" key="1">
    <source>
        <dbReference type="EMBL" id="PRQ31369.1"/>
    </source>
</evidence>
<name>A0A2P6QB17_ROSCH</name>
<dbReference type="AlphaFoldDB" id="A0A2P6QB17"/>
<dbReference type="Proteomes" id="UP000238479">
    <property type="component" value="Chromosome 5"/>
</dbReference>
<comment type="caution">
    <text evidence="1">The sequence shown here is derived from an EMBL/GenBank/DDBJ whole genome shotgun (WGS) entry which is preliminary data.</text>
</comment>
<dbReference type="Gramene" id="PRQ31369">
    <property type="protein sequence ID" value="PRQ31369"/>
    <property type="gene ID" value="RchiOBHm_Chr5g0034721"/>
</dbReference>